<proteinExistence type="predicted"/>
<dbReference type="Proteomes" id="UP001500620">
    <property type="component" value="Unassembled WGS sequence"/>
</dbReference>
<evidence type="ECO:0008006" key="3">
    <source>
        <dbReference type="Google" id="ProtNLM"/>
    </source>
</evidence>
<evidence type="ECO:0000313" key="2">
    <source>
        <dbReference type="Proteomes" id="UP001500620"/>
    </source>
</evidence>
<gene>
    <name evidence="1" type="ORF">GCM10022255_081830</name>
</gene>
<evidence type="ECO:0000313" key="1">
    <source>
        <dbReference type="EMBL" id="GAA4258988.1"/>
    </source>
</evidence>
<comment type="caution">
    <text evidence="1">The sequence shown here is derived from an EMBL/GenBank/DDBJ whole genome shotgun (WGS) entry which is preliminary data.</text>
</comment>
<dbReference type="InterPro" id="IPR026337">
    <property type="entry name" value="AKG_HExxH"/>
</dbReference>
<name>A0ABP8DLL3_9ACTN</name>
<dbReference type="NCBIfam" id="TIGR04267">
    <property type="entry name" value="mod_HExxH"/>
    <property type="match status" value="1"/>
</dbReference>
<keyword evidence="2" id="KW-1185">Reference proteome</keyword>
<organism evidence="1 2">
    <name type="scientific">Dactylosporangium darangshiense</name>
    <dbReference type="NCBI Taxonomy" id="579108"/>
    <lineage>
        <taxon>Bacteria</taxon>
        <taxon>Bacillati</taxon>
        <taxon>Actinomycetota</taxon>
        <taxon>Actinomycetes</taxon>
        <taxon>Micromonosporales</taxon>
        <taxon>Micromonosporaceae</taxon>
        <taxon>Dactylosporangium</taxon>
    </lineage>
</organism>
<sequence>MMTAEGFLRLAAGYGDPDTIRALFEGQLSRHRLLVAEVIGGADAAQRRAAGVEAAIELLLELDESHPDAVREVLGRPHIAAWASVCLRRRTDLGHLRAIAAAAASLAGVPHRIDAPAWRPQRRAALEPGYALVIEDEDPYRDCYQWAPAPRLSDAEADAFAAKLEAAWRLLVTEHPEHAAAMRIGLRSVVPLRRPPGGGGISAASRLAAGSVAVSIPETAQELALLLLHEFMHMKLGALLDIVDLCEEGSPERLHAPWRLDPRPPEAMLQGIYAHLGVADFWRMRRKVGGGRFAEIEFAYWREQTWQALRTLSGSERLTANGRRFVEEMRSTMLAWRDEPVDPAVADACFAMVAAQRARWRLVNYAPAQDEVERLAAAWRTGDAVPIAATGALRPPGEALPAGPTALVRSIRAALDGEPGPGDDPADAALAAGDPARAARGYLGRLDSGDSSDETWVGLVVAAELGGFAPGAPVCSDLYGARMMPPQVFRDRPELVRAVVERLRPASPAALLRNADRAAEIVSPLR</sequence>
<dbReference type="EMBL" id="BAABAT010000033">
    <property type="protein sequence ID" value="GAA4258988.1"/>
    <property type="molecule type" value="Genomic_DNA"/>
</dbReference>
<accession>A0ABP8DLL3</accession>
<dbReference type="RefSeq" id="WP_345135923.1">
    <property type="nucleotide sequence ID" value="NZ_BAABAT010000033.1"/>
</dbReference>
<protein>
    <recommendedName>
        <fullName evidence="3">HEXXH motif domain-containing protein</fullName>
    </recommendedName>
</protein>
<reference evidence="2" key="1">
    <citation type="journal article" date="2019" name="Int. J. Syst. Evol. Microbiol.">
        <title>The Global Catalogue of Microorganisms (GCM) 10K type strain sequencing project: providing services to taxonomists for standard genome sequencing and annotation.</title>
        <authorList>
            <consortium name="The Broad Institute Genomics Platform"/>
            <consortium name="The Broad Institute Genome Sequencing Center for Infectious Disease"/>
            <person name="Wu L."/>
            <person name="Ma J."/>
        </authorList>
    </citation>
    <scope>NUCLEOTIDE SEQUENCE [LARGE SCALE GENOMIC DNA]</scope>
    <source>
        <strain evidence="2">JCM 17441</strain>
    </source>
</reference>